<evidence type="ECO:0000313" key="1">
    <source>
        <dbReference type="EMBL" id="KAL0196071.1"/>
    </source>
</evidence>
<dbReference type="EMBL" id="JAMKFB020000004">
    <property type="protein sequence ID" value="KAL0196071.1"/>
    <property type="molecule type" value="Genomic_DNA"/>
</dbReference>
<dbReference type="AlphaFoldDB" id="A0ABD0RCJ3"/>
<reference evidence="1 2" key="1">
    <citation type="submission" date="2024-05" db="EMBL/GenBank/DDBJ databases">
        <title>Genome sequencing and assembly of Indian major carp, Cirrhinus mrigala (Hamilton, 1822).</title>
        <authorList>
            <person name="Mohindra V."/>
            <person name="Chowdhury L.M."/>
            <person name="Lal K."/>
            <person name="Jena J.K."/>
        </authorList>
    </citation>
    <scope>NUCLEOTIDE SEQUENCE [LARGE SCALE GENOMIC DNA]</scope>
    <source>
        <strain evidence="1">CM1030</strain>
        <tissue evidence="1">Blood</tissue>
    </source>
</reference>
<proteinExistence type="predicted"/>
<comment type="caution">
    <text evidence="1">The sequence shown here is derived from an EMBL/GenBank/DDBJ whole genome shotgun (WGS) entry which is preliminary data.</text>
</comment>
<accession>A0ABD0RCJ3</accession>
<feature type="non-terminal residue" evidence="1">
    <location>
        <position position="1"/>
    </location>
</feature>
<name>A0ABD0RCJ3_CIRMR</name>
<gene>
    <name evidence="1" type="ORF">M9458_009643</name>
</gene>
<dbReference type="Proteomes" id="UP001529510">
    <property type="component" value="Unassembled WGS sequence"/>
</dbReference>
<sequence length="51" mass="5872">TLLSDLRTLKFFCEPVTPDLVFPTIHDAVLHSKRSRDVPVRPDVQLRIEPC</sequence>
<protein>
    <submittedName>
        <fullName evidence="1">Uncharacterized protein</fullName>
    </submittedName>
</protein>
<organism evidence="1 2">
    <name type="scientific">Cirrhinus mrigala</name>
    <name type="common">Mrigala</name>
    <dbReference type="NCBI Taxonomy" id="683832"/>
    <lineage>
        <taxon>Eukaryota</taxon>
        <taxon>Metazoa</taxon>
        <taxon>Chordata</taxon>
        <taxon>Craniata</taxon>
        <taxon>Vertebrata</taxon>
        <taxon>Euteleostomi</taxon>
        <taxon>Actinopterygii</taxon>
        <taxon>Neopterygii</taxon>
        <taxon>Teleostei</taxon>
        <taxon>Ostariophysi</taxon>
        <taxon>Cypriniformes</taxon>
        <taxon>Cyprinidae</taxon>
        <taxon>Labeoninae</taxon>
        <taxon>Labeonini</taxon>
        <taxon>Cirrhinus</taxon>
    </lineage>
</organism>
<keyword evidence="2" id="KW-1185">Reference proteome</keyword>
<evidence type="ECO:0000313" key="2">
    <source>
        <dbReference type="Proteomes" id="UP001529510"/>
    </source>
</evidence>